<keyword evidence="1" id="KW-0472">Membrane</keyword>
<keyword evidence="1" id="KW-1133">Transmembrane helix</keyword>
<evidence type="ECO:0000256" key="1">
    <source>
        <dbReference type="SAM" id="Phobius"/>
    </source>
</evidence>
<dbReference type="Proteomes" id="UP000664940">
    <property type="component" value="Unassembled WGS sequence"/>
</dbReference>
<name>A0A834E6F2_9CHIR</name>
<accession>A0A834E6F2</accession>
<comment type="caution">
    <text evidence="2">The sequence shown here is derived from an EMBL/GenBank/DDBJ whole genome shotgun (WGS) entry which is preliminary data.</text>
</comment>
<sequence>MSGTGKRFIFAFHCLLNYETGNRNIKSLNSSEIKIFLFLTCPSISWKASKIRIPVSQSTHLLDFSSHFNGPFSSLLDSGFMFHWMHVYSDFGVPLLSSLAASILIVVSISMVGGGHKALLISSHQEKGWHGQSLTSQVQGPSGRSHRVAEHCEPSRGLRSPFPRPSLAASVSSPLAAGMAVSLLTSLVHLLLLLCPFMTKIHVLTFQPGI</sequence>
<gene>
    <name evidence="2" type="ORF">HJG60_010838</name>
</gene>
<dbReference type="AlphaFoldDB" id="A0A834E6F2"/>
<keyword evidence="1" id="KW-0812">Transmembrane</keyword>
<dbReference type="EMBL" id="JABVXQ010000005">
    <property type="protein sequence ID" value="KAF6109570.1"/>
    <property type="molecule type" value="Genomic_DNA"/>
</dbReference>
<feature type="transmembrane region" description="Helical" evidence="1">
    <location>
        <begin position="175"/>
        <end position="195"/>
    </location>
</feature>
<proteinExistence type="predicted"/>
<feature type="transmembrane region" description="Helical" evidence="1">
    <location>
        <begin position="91"/>
        <end position="112"/>
    </location>
</feature>
<evidence type="ECO:0000313" key="3">
    <source>
        <dbReference type="Proteomes" id="UP000664940"/>
    </source>
</evidence>
<protein>
    <submittedName>
        <fullName evidence="2">Uncharacterized protein</fullName>
    </submittedName>
</protein>
<organism evidence="2 3">
    <name type="scientific">Phyllostomus discolor</name>
    <name type="common">pale spear-nosed bat</name>
    <dbReference type="NCBI Taxonomy" id="89673"/>
    <lineage>
        <taxon>Eukaryota</taxon>
        <taxon>Metazoa</taxon>
        <taxon>Chordata</taxon>
        <taxon>Craniata</taxon>
        <taxon>Vertebrata</taxon>
        <taxon>Euteleostomi</taxon>
        <taxon>Mammalia</taxon>
        <taxon>Eutheria</taxon>
        <taxon>Laurasiatheria</taxon>
        <taxon>Chiroptera</taxon>
        <taxon>Yangochiroptera</taxon>
        <taxon>Phyllostomidae</taxon>
        <taxon>Phyllostominae</taxon>
        <taxon>Phyllostomus</taxon>
    </lineage>
</organism>
<reference evidence="2 3" key="1">
    <citation type="journal article" date="2020" name="Nature">
        <title>Six reference-quality genomes reveal evolution of bat adaptations.</title>
        <authorList>
            <person name="Jebb D."/>
            <person name="Huang Z."/>
            <person name="Pippel M."/>
            <person name="Hughes G.M."/>
            <person name="Lavrichenko K."/>
            <person name="Devanna P."/>
            <person name="Winkler S."/>
            <person name="Jermiin L.S."/>
            <person name="Skirmuntt E.C."/>
            <person name="Katzourakis A."/>
            <person name="Burkitt-Gray L."/>
            <person name="Ray D.A."/>
            <person name="Sullivan K.A.M."/>
            <person name="Roscito J.G."/>
            <person name="Kirilenko B.M."/>
            <person name="Davalos L.M."/>
            <person name="Corthals A.P."/>
            <person name="Power M.L."/>
            <person name="Jones G."/>
            <person name="Ransome R.D."/>
            <person name="Dechmann D.K.N."/>
            <person name="Locatelli A.G."/>
            <person name="Puechmaille S.J."/>
            <person name="Fedrigo O."/>
            <person name="Jarvis E.D."/>
            <person name="Hiller M."/>
            <person name="Vernes S.C."/>
            <person name="Myers E.W."/>
            <person name="Teeling E.C."/>
        </authorList>
    </citation>
    <scope>NUCLEOTIDE SEQUENCE [LARGE SCALE GENOMIC DNA]</scope>
    <source>
        <strain evidence="2">Bat1K_MPI-CBG_1</strain>
    </source>
</reference>
<evidence type="ECO:0000313" key="2">
    <source>
        <dbReference type="EMBL" id="KAF6109570.1"/>
    </source>
</evidence>